<dbReference type="GO" id="GO:0005829">
    <property type="term" value="C:cytosol"/>
    <property type="evidence" value="ECO:0007669"/>
    <property type="project" value="TreeGrafter"/>
</dbReference>
<protein>
    <submittedName>
        <fullName evidence="2">Similar to Uroporphyrinogen-III synthase acc. no. P87214</fullName>
    </submittedName>
</protein>
<dbReference type="eggNOG" id="KOG4132">
    <property type="taxonomic scope" value="Eukaryota"/>
</dbReference>
<dbReference type="GO" id="GO:0004852">
    <property type="term" value="F:uroporphyrinogen-III synthase activity"/>
    <property type="evidence" value="ECO:0007669"/>
    <property type="project" value="InterPro"/>
</dbReference>
<evidence type="ECO:0000313" key="2">
    <source>
        <dbReference type="EMBL" id="CCX13660.1"/>
    </source>
</evidence>
<dbReference type="InterPro" id="IPR003754">
    <property type="entry name" value="4pyrrol_synth_uPrphyn_synth"/>
</dbReference>
<dbReference type="AlphaFoldDB" id="U4LL64"/>
<dbReference type="OMA" id="IHGADTG"/>
<accession>U4LL64</accession>
<dbReference type="PANTHER" id="PTHR12390">
    <property type="entry name" value="UROPORPHYRINOGEN III SYNTHASE"/>
    <property type="match status" value="1"/>
</dbReference>
<gene>
    <name evidence="2" type="ORF">PCON_13253</name>
</gene>
<dbReference type="Pfam" id="PF02602">
    <property type="entry name" value="HEM4"/>
    <property type="match status" value="1"/>
</dbReference>
<evidence type="ECO:0000313" key="3">
    <source>
        <dbReference type="Proteomes" id="UP000018144"/>
    </source>
</evidence>
<name>U4LL64_PYROM</name>
<dbReference type="OrthoDB" id="5595751at2759"/>
<sequence>MSPLPIIFLKTKSSPTDPYDKYFAENPLEIAGTTYNAENIFVPVLQHQHINLSQLEKLVLGQNSEYHGMIITSQRAVEALGAVLDKHRETQEFLKITKVYVVGPATCTAVINLGFSASNVLGKECGNGKVLSQFILEDYNTCCESAATDRLPLLFLNNEKRGDIIPKSLSGVEEHRCVPLQELVVYETKVVNCFSEEFAKAMEATKGQERWVVVFSPTGADAAWDVLRDGINKEEDDSETFWASIGPTTEVHMIEKIGKRPDVVAARPSPEGTWNGIRDFMLKKIEQN</sequence>
<keyword evidence="3" id="KW-1185">Reference proteome</keyword>
<evidence type="ECO:0000259" key="1">
    <source>
        <dbReference type="Pfam" id="PF02602"/>
    </source>
</evidence>
<dbReference type="STRING" id="1076935.U4LL64"/>
<dbReference type="Proteomes" id="UP000018144">
    <property type="component" value="Unassembled WGS sequence"/>
</dbReference>
<dbReference type="GO" id="GO:0006780">
    <property type="term" value="P:uroporphyrinogen III biosynthetic process"/>
    <property type="evidence" value="ECO:0007669"/>
    <property type="project" value="InterPro"/>
</dbReference>
<reference evidence="2 3" key="1">
    <citation type="journal article" date="2013" name="PLoS Genet.">
        <title>The genome and development-dependent transcriptomes of Pyronema confluens: a window into fungal evolution.</title>
        <authorList>
            <person name="Traeger S."/>
            <person name="Altegoer F."/>
            <person name="Freitag M."/>
            <person name="Gabaldon T."/>
            <person name="Kempken F."/>
            <person name="Kumar A."/>
            <person name="Marcet-Houben M."/>
            <person name="Poggeler S."/>
            <person name="Stajich J.E."/>
            <person name="Nowrousian M."/>
        </authorList>
    </citation>
    <scope>NUCLEOTIDE SEQUENCE [LARGE SCALE GENOMIC DNA]</scope>
    <source>
        <strain evidence="3">CBS 100304</strain>
        <tissue evidence="2">Vegetative mycelium</tissue>
    </source>
</reference>
<dbReference type="InterPro" id="IPR036108">
    <property type="entry name" value="4pyrrol_syn_uPrphyn_synt_sf"/>
</dbReference>
<dbReference type="UniPathway" id="UPA00251">
    <property type="reaction ID" value="UER00320"/>
</dbReference>
<feature type="domain" description="Tetrapyrrole biosynthesis uroporphyrinogen III synthase" evidence="1">
    <location>
        <begin position="36"/>
        <end position="273"/>
    </location>
</feature>
<dbReference type="GO" id="GO:0006782">
    <property type="term" value="P:protoporphyrinogen IX biosynthetic process"/>
    <property type="evidence" value="ECO:0007669"/>
    <property type="project" value="UniProtKB-UniPathway"/>
</dbReference>
<dbReference type="SUPFAM" id="SSF69618">
    <property type="entry name" value="HemD-like"/>
    <property type="match status" value="1"/>
</dbReference>
<dbReference type="InterPro" id="IPR039793">
    <property type="entry name" value="UROS/Hem4"/>
</dbReference>
<dbReference type="EMBL" id="HF935887">
    <property type="protein sequence ID" value="CCX13660.1"/>
    <property type="molecule type" value="Genomic_DNA"/>
</dbReference>
<dbReference type="CDD" id="cd06578">
    <property type="entry name" value="HemD"/>
    <property type="match status" value="1"/>
</dbReference>
<proteinExistence type="predicted"/>
<dbReference type="PANTHER" id="PTHR12390:SF0">
    <property type="entry name" value="UROPORPHYRINOGEN-III SYNTHASE"/>
    <property type="match status" value="1"/>
</dbReference>
<organism evidence="2 3">
    <name type="scientific">Pyronema omphalodes (strain CBS 100304)</name>
    <name type="common">Pyronema confluens</name>
    <dbReference type="NCBI Taxonomy" id="1076935"/>
    <lineage>
        <taxon>Eukaryota</taxon>
        <taxon>Fungi</taxon>
        <taxon>Dikarya</taxon>
        <taxon>Ascomycota</taxon>
        <taxon>Pezizomycotina</taxon>
        <taxon>Pezizomycetes</taxon>
        <taxon>Pezizales</taxon>
        <taxon>Pyronemataceae</taxon>
        <taxon>Pyronema</taxon>
    </lineage>
</organism>
<dbReference type="Gene3D" id="3.40.50.10090">
    <property type="match status" value="2"/>
</dbReference>